<keyword evidence="5" id="KW-1185">Reference proteome</keyword>
<proteinExistence type="predicted"/>
<organism evidence="4 5">
    <name type="scientific">Mikania micrantha</name>
    <name type="common">bitter vine</name>
    <dbReference type="NCBI Taxonomy" id="192012"/>
    <lineage>
        <taxon>Eukaryota</taxon>
        <taxon>Viridiplantae</taxon>
        <taxon>Streptophyta</taxon>
        <taxon>Embryophyta</taxon>
        <taxon>Tracheophyta</taxon>
        <taxon>Spermatophyta</taxon>
        <taxon>Magnoliopsida</taxon>
        <taxon>eudicotyledons</taxon>
        <taxon>Gunneridae</taxon>
        <taxon>Pentapetalae</taxon>
        <taxon>asterids</taxon>
        <taxon>campanulids</taxon>
        <taxon>Asterales</taxon>
        <taxon>Asteraceae</taxon>
        <taxon>Asteroideae</taxon>
        <taxon>Heliantheae alliance</taxon>
        <taxon>Eupatorieae</taxon>
        <taxon>Mikania</taxon>
    </lineage>
</organism>
<dbReference type="InterPro" id="IPR043502">
    <property type="entry name" value="DNA/RNA_pol_sf"/>
</dbReference>
<dbReference type="InterPro" id="IPR050951">
    <property type="entry name" value="Retrovirus_Pol_polyprotein"/>
</dbReference>
<dbReference type="OrthoDB" id="1745472at2759"/>
<dbReference type="InterPro" id="IPR041588">
    <property type="entry name" value="Integrase_H2C2"/>
</dbReference>
<dbReference type="AlphaFoldDB" id="A0A5N6MLE0"/>
<evidence type="ECO:0000259" key="2">
    <source>
        <dbReference type="Pfam" id="PF17919"/>
    </source>
</evidence>
<dbReference type="Pfam" id="PF17919">
    <property type="entry name" value="RT_RNaseH_2"/>
    <property type="match status" value="1"/>
</dbReference>
<evidence type="ECO:0008006" key="6">
    <source>
        <dbReference type="Google" id="ProtNLM"/>
    </source>
</evidence>
<evidence type="ECO:0000313" key="5">
    <source>
        <dbReference type="Proteomes" id="UP000326396"/>
    </source>
</evidence>
<dbReference type="EMBL" id="SZYD01000015">
    <property type="protein sequence ID" value="KAD3641141.1"/>
    <property type="molecule type" value="Genomic_DNA"/>
</dbReference>
<dbReference type="PANTHER" id="PTHR37984:SF5">
    <property type="entry name" value="PROTEIN NYNRIN-LIKE"/>
    <property type="match status" value="1"/>
</dbReference>
<dbReference type="InterPro" id="IPR041577">
    <property type="entry name" value="RT_RNaseH_2"/>
</dbReference>
<dbReference type="Gene3D" id="1.10.340.70">
    <property type="match status" value="1"/>
</dbReference>
<feature type="domain" description="Integrase zinc-binding" evidence="3">
    <location>
        <begin position="231"/>
        <end position="285"/>
    </location>
</feature>
<evidence type="ECO:0000259" key="3">
    <source>
        <dbReference type="Pfam" id="PF17921"/>
    </source>
</evidence>
<sequence length="380" mass="44125">MHQFAKDSLSKEQSVISSRFTNNRLYRPYNKINLPTYSGGDPRGWILKAEKYFRYYQIPKVLFLGHIVSFEGVQIDQEKVATIQSWPVPNNVREVHGFLVECDASSEGVEAILTQNKHPIAYFSKGFSPSNRLKSAYDRELLALVLAVQKWNDYLMVVPRTRAQMLYPGGLKCWQFHCLDISDLQAAMSQDPYNVRIMDGLAHDPSLFPGYTLKGHMLYCKGRTVVPKVADLRDKLIQEAHDTPDAGHGGFLKTFKRLTIQFYWPNMSSDVRVFIQQCATCQRNKYYTLFPARLLQPLPIPQQVGVDRRGLLLWRGKEESFFDQCLLWRGDRDQIEIEIGYDKQRNKYTNGGEERRWQRLLVGYGFCYYRLFVMKDDGIS</sequence>
<dbReference type="Gene3D" id="3.10.20.370">
    <property type="match status" value="1"/>
</dbReference>
<dbReference type="SUPFAM" id="SSF56672">
    <property type="entry name" value="DNA/RNA polymerases"/>
    <property type="match status" value="1"/>
</dbReference>
<accession>A0A5N6MLE0</accession>
<feature type="domain" description="Reverse transcriptase/retrotransposon-derived protein RNase H-like" evidence="2">
    <location>
        <begin position="97"/>
        <end position="156"/>
    </location>
</feature>
<name>A0A5N6MLE0_9ASTR</name>
<dbReference type="Proteomes" id="UP000326396">
    <property type="component" value="Linkage Group LG5"/>
</dbReference>
<protein>
    <recommendedName>
        <fullName evidence="6">Integrase zinc-binding domain-containing protein</fullName>
    </recommendedName>
</protein>
<dbReference type="Pfam" id="PF17921">
    <property type="entry name" value="Integrase_H2C2"/>
    <property type="match status" value="1"/>
</dbReference>
<comment type="caution">
    <text evidence="4">The sequence shown here is derived from an EMBL/GenBank/DDBJ whole genome shotgun (WGS) entry which is preliminary data.</text>
</comment>
<evidence type="ECO:0000313" key="4">
    <source>
        <dbReference type="EMBL" id="KAD3641141.1"/>
    </source>
</evidence>
<dbReference type="PANTHER" id="PTHR37984">
    <property type="entry name" value="PROTEIN CBG26694"/>
    <property type="match status" value="1"/>
</dbReference>
<evidence type="ECO:0000256" key="1">
    <source>
        <dbReference type="ARBA" id="ARBA00023268"/>
    </source>
</evidence>
<keyword evidence="1" id="KW-0511">Multifunctional enzyme</keyword>
<dbReference type="GO" id="GO:0003824">
    <property type="term" value="F:catalytic activity"/>
    <property type="evidence" value="ECO:0007669"/>
    <property type="project" value="UniProtKB-KW"/>
</dbReference>
<gene>
    <name evidence="4" type="ORF">E3N88_30365</name>
</gene>
<reference evidence="4 5" key="1">
    <citation type="submission" date="2019-05" db="EMBL/GenBank/DDBJ databases">
        <title>Mikania micrantha, genome provides insights into the molecular mechanism of rapid growth.</title>
        <authorList>
            <person name="Liu B."/>
        </authorList>
    </citation>
    <scope>NUCLEOTIDE SEQUENCE [LARGE SCALE GENOMIC DNA]</scope>
    <source>
        <strain evidence="4">NLD-2019</strain>
        <tissue evidence="4">Leaf</tissue>
    </source>
</reference>
<dbReference type="FunFam" id="1.10.340.70:FF:000001">
    <property type="entry name" value="Retrovirus-related Pol polyprotein from transposon gypsy-like Protein"/>
    <property type="match status" value="1"/>
</dbReference>